<sequence length="71" mass="8140">MLKEASTSQSHLKKQVLHTKSDLEQVRDALDRANEELAESFKEGNELEFELQVWKSVAEKVESQLGRKPSK</sequence>
<dbReference type="InterPro" id="IPR040262">
    <property type="entry name" value="At4g38062-like"/>
</dbReference>
<dbReference type="AlphaFoldDB" id="A0A0V0H1T4"/>
<feature type="compositionally biased region" description="Polar residues" evidence="1">
    <location>
        <begin position="1"/>
        <end position="10"/>
    </location>
</feature>
<dbReference type="EMBL" id="GEDG01027042">
    <property type="protein sequence ID" value="JAP14109.1"/>
    <property type="molecule type" value="Transcribed_RNA"/>
</dbReference>
<evidence type="ECO:0000256" key="1">
    <source>
        <dbReference type="SAM" id="MobiDB-lite"/>
    </source>
</evidence>
<dbReference type="PANTHER" id="PTHR45287">
    <property type="entry name" value="OS03G0691500 PROTEIN"/>
    <property type="match status" value="1"/>
</dbReference>
<dbReference type="PANTHER" id="PTHR45287:SF4">
    <property type="entry name" value="OS03G0691500 PROTEIN"/>
    <property type="match status" value="1"/>
</dbReference>
<evidence type="ECO:0000313" key="2">
    <source>
        <dbReference type="EMBL" id="JAP14109.1"/>
    </source>
</evidence>
<reference evidence="2" key="1">
    <citation type="submission" date="2015-12" db="EMBL/GenBank/DDBJ databases">
        <title>Gene expression during late stages of embryo sac development: a critical building block for successful pollen-pistil interactions.</title>
        <authorList>
            <person name="Liu Y."/>
            <person name="Joly V."/>
            <person name="Sabar M."/>
            <person name="Matton D.P."/>
        </authorList>
    </citation>
    <scope>NUCLEOTIDE SEQUENCE</scope>
</reference>
<name>A0A0V0H1T4_SOLCH</name>
<accession>A0A0V0H1T4</accession>
<proteinExistence type="predicted"/>
<feature type="region of interest" description="Disordered" evidence="1">
    <location>
        <begin position="1"/>
        <end position="21"/>
    </location>
</feature>
<protein>
    <submittedName>
        <fullName evidence="2">Putative ovule protein</fullName>
    </submittedName>
</protein>
<organism evidence="2">
    <name type="scientific">Solanum chacoense</name>
    <name type="common">Chaco potato</name>
    <dbReference type="NCBI Taxonomy" id="4108"/>
    <lineage>
        <taxon>Eukaryota</taxon>
        <taxon>Viridiplantae</taxon>
        <taxon>Streptophyta</taxon>
        <taxon>Embryophyta</taxon>
        <taxon>Tracheophyta</taxon>
        <taxon>Spermatophyta</taxon>
        <taxon>Magnoliopsida</taxon>
        <taxon>eudicotyledons</taxon>
        <taxon>Gunneridae</taxon>
        <taxon>Pentapetalae</taxon>
        <taxon>asterids</taxon>
        <taxon>lamiids</taxon>
        <taxon>Solanales</taxon>
        <taxon>Solanaceae</taxon>
        <taxon>Solanoideae</taxon>
        <taxon>Solaneae</taxon>
        <taxon>Solanum</taxon>
    </lineage>
</organism>